<evidence type="ECO:0000313" key="8">
    <source>
        <dbReference type="Proteomes" id="UP000248916"/>
    </source>
</evidence>
<keyword evidence="8" id="KW-1185">Reference proteome</keyword>
<dbReference type="InterPro" id="IPR005538">
    <property type="entry name" value="LrgA/CidA"/>
</dbReference>
<dbReference type="GO" id="GO:0016787">
    <property type="term" value="F:hydrolase activity"/>
    <property type="evidence" value="ECO:0007669"/>
    <property type="project" value="UniProtKB-KW"/>
</dbReference>
<name>A0A2W7NLU9_9RHOB</name>
<evidence type="ECO:0000256" key="2">
    <source>
        <dbReference type="ARBA" id="ARBA00022475"/>
    </source>
</evidence>
<evidence type="ECO:0000313" key="7">
    <source>
        <dbReference type="EMBL" id="PZX19077.1"/>
    </source>
</evidence>
<comment type="caution">
    <text evidence="7">The sequence shown here is derived from an EMBL/GenBank/DDBJ whole genome shotgun (WGS) entry which is preliminary data.</text>
</comment>
<evidence type="ECO:0000256" key="1">
    <source>
        <dbReference type="ARBA" id="ARBA00004651"/>
    </source>
</evidence>
<dbReference type="PANTHER" id="PTHR33931">
    <property type="entry name" value="HOLIN-LIKE PROTEIN CIDA-RELATED"/>
    <property type="match status" value="1"/>
</dbReference>
<dbReference type="RefSeq" id="WP_111535948.1">
    <property type="nucleotide sequence ID" value="NZ_QKZL01000002.1"/>
</dbReference>
<keyword evidence="4 6" id="KW-1133">Transmembrane helix</keyword>
<proteinExistence type="predicted"/>
<evidence type="ECO:0000256" key="3">
    <source>
        <dbReference type="ARBA" id="ARBA00022692"/>
    </source>
</evidence>
<keyword evidence="7" id="KW-0378">Hydrolase</keyword>
<feature type="transmembrane region" description="Helical" evidence="6">
    <location>
        <begin position="84"/>
        <end position="109"/>
    </location>
</feature>
<protein>
    <submittedName>
        <fullName evidence="7">Putative effector of murein hydrolase LrgA (UPF0299 family)</fullName>
    </submittedName>
</protein>
<accession>A0A2W7NLU9</accession>
<keyword evidence="2" id="KW-1003">Cell membrane</keyword>
<evidence type="ECO:0000256" key="4">
    <source>
        <dbReference type="ARBA" id="ARBA00022989"/>
    </source>
</evidence>
<sequence>MIVPIALLLILQLAGEVLVRALGLPVPGPVVGLIFLLIALFARPKLEEMLRPVTRTLLGNLSLLFVPAGVGIVGHFGTLRESGLALIGIILVSTALAIVAGAWTFALLARTAPEDEAQ</sequence>
<keyword evidence="5 6" id="KW-0472">Membrane</keyword>
<feature type="transmembrane region" description="Helical" evidence="6">
    <location>
        <begin position="58"/>
        <end position="78"/>
    </location>
</feature>
<comment type="subcellular location">
    <subcellularLocation>
        <location evidence="1">Cell membrane</location>
        <topology evidence="1">Multi-pass membrane protein</topology>
    </subcellularLocation>
</comment>
<dbReference type="EMBL" id="QKZL01000002">
    <property type="protein sequence ID" value="PZX19077.1"/>
    <property type="molecule type" value="Genomic_DNA"/>
</dbReference>
<dbReference type="AlphaFoldDB" id="A0A2W7NLU9"/>
<dbReference type="PANTHER" id="PTHR33931:SF2">
    <property type="entry name" value="HOLIN-LIKE PROTEIN CIDA"/>
    <property type="match status" value="1"/>
</dbReference>
<dbReference type="OrthoDB" id="385012at2"/>
<keyword evidence="3 6" id="KW-0812">Transmembrane</keyword>
<feature type="transmembrane region" description="Helical" evidence="6">
    <location>
        <begin position="29"/>
        <end position="46"/>
    </location>
</feature>
<dbReference type="GO" id="GO:0005886">
    <property type="term" value="C:plasma membrane"/>
    <property type="evidence" value="ECO:0007669"/>
    <property type="project" value="UniProtKB-SubCell"/>
</dbReference>
<evidence type="ECO:0000256" key="6">
    <source>
        <dbReference type="SAM" id="Phobius"/>
    </source>
</evidence>
<evidence type="ECO:0000256" key="5">
    <source>
        <dbReference type="ARBA" id="ARBA00023136"/>
    </source>
</evidence>
<organism evidence="7 8">
    <name type="scientific">Palleronia aestuarii</name>
    <dbReference type="NCBI Taxonomy" id="568105"/>
    <lineage>
        <taxon>Bacteria</taxon>
        <taxon>Pseudomonadati</taxon>
        <taxon>Pseudomonadota</taxon>
        <taxon>Alphaproteobacteria</taxon>
        <taxon>Rhodobacterales</taxon>
        <taxon>Roseobacteraceae</taxon>
        <taxon>Palleronia</taxon>
    </lineage>
</organism>
<gene>
    <name evidence="7" type="ORF">LX81_00776</name>
</gene>
<dbReference type="Proteomes" id="UP000248916">
    <property type="component" value="Unassembled WGS sequence"/>
</dbReference>
<reference evidence="7 8" key="1">
    <citation type="submission" date="2018-06" db="EMBL/GenBank/DDBJ databases">
        <title>Genomic Encyclopedia of Archaeal and Bacterial Type Strains, Phase II (KMG-II): from individual species to whole genera.</title>
        <authorList>
            <person name="Goeker M."/>
        </authorList>
    </citation>
    <scope>NUCLEOTIDE SEQUENCE [LARGE SCALE GENOMIC DNA]</scope>
    <source>
        <strain evidence="7 8">DSM 22009</strain>
    </source>
</reference>
<dbReference type="Pfam" id="PF03788">
    <property type="entry name" value="LrgA"/>
    <property type="match status" value="1"/>
</dbReference>